<comment type="caution">
    <text evidence="1">The sequence shown here is derived from an EMBL/GenBank/DDBJ whole genome shotgun (WGS) entry which is preliminary data.</text>
</comment>
<accession>A0ACC1JJA8</accession>
<organism evidence="1 2">
    <name type="scientific">Coemansia nantahalensis</name>
    <dbReference type="NCBI Taxonomy" id="2789366"/>
    <lineage>
        <taxon>Eukaryota</taxon>
        <taxon>Fungi</taxon>
        <taxon>Fungi incertae sedis</taxon>
        <taxon>Zoopagomycota</taxon>
        <taxon>Kickxellomycotina</taxon>
        <taxon>Kickxellomycetes</taxon>
        <taxon>Kickxellales</taxon>
        <taxon>Kickxellaceae</taxon>
        <taxon>Coemansia</taxon>
    </lineage>
</organism>
<dbReference type="Proteomes" id="UP001140234">
    <property type="component" value="Unassembled WGS sequence"/>
</dbReference>
<proteinExistence type="predicted"/>
<protein>
    <submittedName>
        <fullName evidence="1">Uncharacterized protein</fullName>
    </submittedName>
</protein>
<keyword evidence="2" id="KW-1185">Reference proteome</keyword>
<reference evidence="1" key="1">
    <citation type="submission" date="2022-07" db="EMBL/GenBank/DDBJ databases">
        <title>Phylogenomic reconstructions and comparative analyses of Kickxellomycotina fungi.</title>
        <authorList>
            <person name="Reynolds N.K."/>
            <person name="Stajich J.E."/>
            <person name="Barry K."/>
            <person name="Grigoriev I.V."/>
            <person name="Crous P."/>
            <person name="Smith M.E."/>
        </authorList>
    </citation>
    <scope>NUCLEOTIDE SEQUENCE</scope>
    <source>
        <strain evidence="1">CBS 109366</strain>
    </source>
</reference>
<evidence type="ECO:0000313" key="2">
    <source>
        <dbReference type="Proteomes" id="UP001140234"/>
    </source>
</evidence>
<name>A0ACC1JJA8_9FUNG</name>
<gene>
    <name evidence="1" type="ORF">IWQ57_006597</name>
</gene>
<sequence>MVPVRVASSKSARAEFALVSPLAPQLQRAAIRIMAALALSLGEHMQPFLSTVARAATAINTQHVASPATRVALHSLVRLYIERYGFGFAVHLPYELVASLVDDISPAHEPSSTEEAAAAPAESTPQQQQQQQKKKRGSNGVSRALAGLGETAAVAPIHWNDVVVASLQTVVAILQHTPMALCSALRTRVDRSVLTLLMLAATGGIELPYAARQSGAP</sequence>
<evidence type="ECO:0000313" key="1">
    <source>
        <dbReference type="EMBL" id="KAJ2759270.1"/>
    </source>
</evidence>
<feature type="non-terminal residue" evidence="1">
    <location>
        <position position="217"/>
    </location>
</feature>
<dbReference type="EMBL" id="JANBUJ010003837">
    <property type="protein sequence ID" value="KAJ2759270.1"/>
    <property type="molecule type" value="Genomic_DNA"/>
</dbReference>